<feature type="repeat" description="PPR" evidence="2">
    <location>
        <begin position="594"/>
        <end position="628"/>
    </location>
</feature>
<dbReference type="SUPFAM" id="SSF48452">
    <property type="entry name" value="TPR-like"/>
    <property type="match status" value="1"/>
</dbReference>
<protein>
    <recommendedName>
        <fullName evidence="5">Pentatricopeptide repeat-containing protein</fullName>
    </recommendedName>
</protein>
<proteinExistence type="predicted"/>
<dbReference type="PANTHER" id="PTHR47928">
    <property type="entry name" value="REPEAT-CONTAINING PROTEIN, PUTATIVE-RELATED"/>
    <property type="match status" value="1"/>
</dbReference>
<feature type="repeat" description="PPR" evidence="2">
    <location>
        <begin position="190"/>
        <end position="224"/>
    </location>
</feature>
<dbReference type="Proteomes" id="UP001341840">
    <property type="component" value="Unassembled WGS sequence"/>
</dbReference>
<evidence type="ECO:0000313" key="4">
    <source>
        <dbReference type="Proteomes" id="UP001341840"/>
    </source>
</evidence>
<feature type="repeat" description="PPR" evidence="2">
    <location>
        <begin position="88"/>
        <end position="122"/>
    </location>
</feature>
<dbReference type="EMBL" id="JASCZI010242030">
    <property type="protein sequence ID" value="MED6209158.1"/>
    <property type="molecule type" value="Genomic_DNA"/>
</dbReference>
<dbReference type="Pfam" id="PF12854">
    <property type="entry name" value="PPR_1"/>
    <property type="match status" value="1"/>
</dbReference>
<keyword evidence="1" id="KW-0677">Repeat</keyword>
<comment type="caution">
    <text evidence="3">The sequence shown here is derived from an EMBL/GenBank/DDBJ whole genome shotgun (WGS) entry which is preliminary data.</text>
</comment>
<dbReference type="Pfam" id="PF20431">
    <property type="entry name" value="E_motif"/>
    <property type="match status" value="1"/>
</dbReference>
<evidence type="ECO:0008006" key="5">
    <source>
        <dbReference type="Google" id="ProtNLM"/>
    </source>
</evidence>
<accession>A0ABU6YJ84</accession>
<evidence type="ECO:0000256" key="1">
    <source>
        <dbReference type="ARBA" id="ARBA00022737"/>
    </source>
</evidence>
<dbReference type="Pfam" id="PF01535">
    <property type="entry name" value="PPR"/>
    <property type="match status" value="5"/>
</dbReference>
<dbReference type="Gene3D" id="1.25.40.10">
    <property type="entry name" value="Tetratricopeptide repeat domain"/>
    <property type="match status" value="6"/>
</dbReference>
<organism evidence="3 4">
    <name type="scientific">Stylosanthes scabra</name>
    <dbReference type="NCBI Taxonomy" id="79078"/>
    <lineage>
        <taxon>Eukaryota</taxon>
        <taxon>Viridiplantae</taxon>
        <taxon>Streptophyta</taxon>
        <taxon>Embryophyta</taxon>
        <taxon>Tracheophyta</taxon>
        <taxon>Spermatophyta</taxon>
        <taxon>Magnoliopsida</taxon>
        <taxon>eudicotyledons</taxon>
        <taxon>Gunneridae</taxon>
        <taxon>Pentapetalae</taxon>
        <taxon>rosids</taxon>
        <taxon>fabids</taxon>
        <taxon>Fabales</taxon>
        <taxon>Fabaceae</taxon>
        <taxon>Papilionoideae</taxon>
        <taxon>50 kb inversion clade</taxon>
        <taxon>dalbergioids sensu lato</taxon>
        <taxon>Dalbergieae</taxon>
        <taxon>Pterocarpus clade</taxon>
        <taxon>Stylosanthes</taxon>
    </lineage>
</organism>
<dbReference type="Pfam" id="PF13041">
    <property type="entry name" value="PPR_2"/>
    <property type="match status" value="3"/>
</dbReference>
<dbReference type="InterPro" id="IPR050421">
    <property type="entry name" value="PPR"/>
</dbReference>
<reference evidence="3 4" key="1">
    <citation type="journal article" date="2023" name="Plants (Basel)">
        <title>Bridging the Gap: Combining Genomics and Transcriptomics Approaches to Understand Stylosanthes scabra, an Orphan Legume from the Brazilian Caatinga.</title>
        <authorList>
            <person name="Ferreira-Neto J.R.C."/>
            <person name="da Silva M.D."/>
            <person name="Binneck E."/>
            <person name="de Melo N.F."/>
            <person name="da Silva R.H."/>
            <person name="de Melo A.L.T.M."/>
            <person name="Pandolfi V."/>
            <person name="Bustamante F.O."/>
            <person name="Brasileiro-Vidal A.C."/>
            <person name="Benko-Iseppon A.M."/>
        </authorList>
    </citation>
    <scope>NUCLEOTIDE SEQUENCE [LARGE SCALE GENOMIC DNA]</scope>
    <source>
        <tissue evidence="3">Leaves</tissue>
    </source>
</reference>
<name>A0ABU6YJ84_9FABA</name>
<dbReference type="PROSITE" id="PS51375">
    <property type="entry name" value="PPR"/>
    <property type="match status" value="4"/>
</dbReference>
<dbReference type="PANTHER" id="PTHR47928:SF155">
    <property type="entry name" value="OS05G0439300 PROTEIN"/>
    <property type="match status" value="1"/>
</dbReference>
<evidence type="ECO:0000256" key="2">
    <source>
        <dbReference type="PROSITE-ProRule" id="PRU00708"/>
    </source>
</evidence>
<dbReference type="NCBIfam" id="TIGR00756">
    <property type="entry name" value="PPR"/>
    <property type="match status" value="5"/>
</dbReference>
<gene>
    <name evidence="3" type="ORF">PIB30_052076</name>
</gene>
<evidence type="ECO:0000313" key="3">
    <source>
        <dbReference type="EMBL" id="MED6209158.1"/>
    </source>
</evidence>
<dbReference type="InterPro" id="IPR046848">
    <property type="entry name" value="E_motif"/>
</dbReference>
<dbReference type="InterPro" id="IPR011990">
    <property type="entry name" value="TPR-like_helical_dom_sf"/>
</dbReference>
<sequence length="770" mass="86778">MVQRSMHVLLDHHGVATKSAHLLPQFLLSLAKSSNPTTLAECKQIHAKLVVTQCISNTHLANNLLSLYSKCAQFSYTRHLFDQMPHKNVVTWTTLISANLRNGNLPKAFDMFNHMREVGESPNEYTLSALLRACAGPGLREVGLQLHCVLVRCGLERDKFAGSSLMNMYFSSDNDLESASCVFHELLERDLVAWNVMISGFAQLGKFGAVKRLFNEMREVHFLRPNHSTFIGLFKCCSSLEEVRGVHGLMFKFGNKVDMVVGSALVDLYAEFRDIDSCRKIFDCMEEKDSFLWNSIIAAYTKNNRGEEAVNIFKDLCRQRMMPEQHVLSSTLKACLELEDLNTGVQVHGRMIKYGHQNNCFVASVLLSLYCSFGELADAEKLFRRIDDKDIVAWNSMILTYAQLELGSDLSMQLFQELQRTTSLQIQGATLVAVLKSCENKLDLTAGQQIHSLIVKSSTSHLTLVGNALVHMYSECKKVGDAHRAFLDIVHKNDSSWSTIIGTYKQNEMDFKALELCKEMLADGITFTSYSLPLCISACSQLSAIDVGKQFHVFAIKSGYNKDVYVASSIIDMYAKCGNMEESEKVFVEQQQPNEVIYNAMICGYAHHGKALEAIEVFSMLEKNDLTPNRVTFLALLSACSHGGYVEDIWNFFRLMLHKYKIKPESEHYSCLIDAYGRAGRLEEAYEIVERDGSEASWRTLLSACSNHSNTKIGEKSALKMIELNPSHHASYVLLSNIYSAEGKWEDALKWREKMAESHARKDPGNSWLV</sequence>
<feature type="repeat" description="PPR" evidence="2">
    <location>
        <begin position="289"/>
        <end position="323"/>
    </location>
</feature>
<dbReference type="InterPro" id="IPR002885">
    <property type="entry name" value="PPR_rpt"/>
</dbReference>
<keyword evidence="4" id="KW-1185">Reference proteome</keyword>